<evidence type="ECO:0000313" key="11">
    <source>
        <dbReference type="EMBL" id="NMN01449.1"/>
    </source>
</evidence>
<evidence type="ECO:0000313" key="12">
    <source>
        <dbReference type="Proteomes" id="UP000553756"/>
    </source>
</evidence>
<dbReference type="RefSeq" id="WP_172143647.1">
    <property type="nucleotide sequence ID" value="NZ_JAAIIJ010000002.1"/>
</dbReference>
<dbReference type="HAMAP" id="MF_00161">
    <property type="entry name" value="LspA"/>
    <property type="match status" value="1"/>
</dbReference>
<keyword evidence="8 9" id="KW-0472">Membrane</keyword>
<gene>
    <name evidence="9" type="primary">lspA</name>
    <name evidence="11" type="ORF">G1C94_0070</name>
</gene>
<comment type="similarity">
    <text evidence="1 9 10">Belongs to the peptidase A8 family.</text>
</comment>
<proteinExistence type="inferred from homology"/>
<accession>A0ABX1SVZ7</accession>
<name>A0ABX1SVZ7_9BIFI</name>
<dbReference type="InterPro" id="IPR001872">
    <property type="entry name" value="Peptidase_A8"/>
</dbReference>
<evidence type="ECO:0000256" key="7">
    <source>
        <dbReference type="ARBA" id="ARBA00022989"/>
    </source>
</evidence>
<keyword evidence="2 9" id="KW-1003">Cell membrane</keyword>
<protein>
    <recommendedName>
        <fullName evidence="9">Lipoprotein signal peptidase</fullName>
        <ecNumber evidence="9">3.4.23.36</ecNumber>
    </recommendedName>
    <alternativeName>
        <fullName evidence="9">Prolipoprotein signal peptidase</fullName>
    </alternativeName>
    <alternativeName>
        <fullName evidence="9">Signal peptidase II</fullName>
        <shortName evidence="9">SPase II</shortName>
    </alternativeName>
</protein>
<evidence type="ECO:0000256" key="9">
    <source>
        <dbReference type="HAMAP-Rule" id="MF_00161"/>
    </source>
</evidence>
<feature type="transmembrane region" description="Helical" evidence="9">
    <location>
        <begin position="69"/>
        <end position="88"/>
    </location>
</feature>
<comment type="caution">
    <text evidence="11">The sequence shown here is derived from an EMBL/GenBank/DDBJ whole genome shotgun (WGS) entry which is preliminary data.</text>
</comment>
<comment type="catalytic activity">
    <reaction evidence="9">
        <text>Release of signal peptides from bacterial membrane prolipoproteins. Hydrolyzes -Xaa-Yaa-Zaa-|-(S,diacylglyceryl)Cys-, in which Xaa is hydrophobic (preferably Leu), and Yaa (Ala or Ser) and Zaa (Gly or Ala) have small, neutral side chains.</text>
        <dbReference type="EC" id="3.4.23.36"/>
    </reaction>
</comment>
<keyword evidence="12" id="KW-1185">Reference proteome</keyword>
<dbReference type="PANTHER" id="PTHR33695:SF1">
    <property type="entry name" value="LIPOPROTEIN SIGNAL PEPTIDASE"/>
    <property type="match status" value="1"/>
</dbReference>
<evidence type="ECO:0000256" key="10">
    <source>
        <dbReference type="RuleBase" id="RU004181"/>
    </source>
</evidence>
<comment type="subcellular location">
    <subcellularLocation>
        <location evidence="9">Cell membrane</location>
        <topology evidence="9">Multi-pass membrane protein</topology>
    </subcellularLocation>
</comment>
<evidence type="ECO:0000256" key="3">
    <source>
        <dbReference type="ARBA" id="ARBA00022670"/>
    </source>
</evidence>
<dbReference type="Pfam" id="PF01252">
    <property type="entry name" value="Peptidase_A8"/>
    <property type="match status" value="1"/>
</dbReference>
<dbReference type="NCBIfam" id="TIGR00077">
    <property type="entry name" value="lspA"/>
    <property type="match status" value="1"/>
</dbReference>
<feature type="active site" evidence="9">
    <location>
        <position position="142"/>
    </location>
</feature>
<keyword evidence="3 9" id="KW-0645">Protease</keyword>
<evidence type="ECO:0000256" key="1">
    <source>
        <dbReference type="ARBA" id="ARBA00006139"/>
    </source>
</evidence>
<evidence type="ECO:0000256" key="2">
    <source>
        <dbReference type="ARBA" id="ARBA00022475"/>
    </source>
</evidence>
<keyword evidence="11" id="KW-0449">Lipoprotein</keyword>
<dbReference type="NCBIfam" id="NF011353">
    <property type="entry name" value="PRK14771.1"/>
    <property type="match status" value="1"/>
</dbReference>
<keyword evidence="4 9" id="KW-0812">Transmembrane</keyword>
<sequence length="175" mass="18826">MNGNNTTGRLRWRVAVFVCVAAVALLIDQLSKQWALSALSDGRSLTVIEGELSFTLVRNPGASLGFGSGFTWVFSLLAMAVCVGLVVLALRTTSYAWVLTLAFAFAGALGNLVDRVAYADGFLDGKVVDFIDYGWSVGNIADIYLVIVGVAIVLMLAFNVPFERKSDDEHKGERA</sequence>
<dbReference type="PANTHER" id="PTHR33695">
    <property type="entry name" value="LIPOPROTEIN SIGNAL PEPTIDASE"/>
    <property type="match status" value="1"/>
</dbReference>
<evidence type="ECO:0000256" key="6">
    <source>
        <dbReference type="ARBA" id="ARBA00022801"/>
    </source>
</evidence>
<organism evidence="11 12">
    <name type="scientific">Bifidobacterium panos</name>
    <dbReference type="NCBI Taxonomy" id="2675321"/>
    <lineage>
        <taxon>Bacteria</taxon>
        <taxon>Bacillati</taxon>
        <taxon>Actinomycetota</taxon>
        <taxon>Actinomycetes</taxon>
        <taxon>Bifidobacteriales</taxon>
        <taxon>Bifidobacteriaceae</taxon>
        <taxon>Bifidobacterium</taxon>
    </lineage>
</organism>
<reference evidence="11 12" key="1">
    <citation type="submission" date="2020-02" db="EMBL/GenBank/DDBJ databases">
        <title>Characterization of phylogenetic diversity of novel bifidobacterial species isolated in Czech ZOOs.</title>
        <authorList>
            <person name="Lugli G.A."/>
            <person name="Vera N.B."/>
            <person name="Ventura M."/>
        </authorList>
    </citation>
    <scope>NUCLEOTIDE SEQUENCE [LARGE SCALE GENOMIC DNA]</scope>
    <source>
        <strain evidence="11 12">DSM 109963</strain>
    </source>
</reference>
<keyword evidence="7 9" id="KW-1133">Transmembrane helix</keyword>
<comment type="pathway">
    <text evidence="9">Protein modification; lipoprotein biosynthesis (signal peptide cleavage).</text>
</comment>
<keyword evidence="6 9" id="KW-0378">Hydrolase</keyword>
<dbReference type="Proteomes" id="UP000553756">
    <property type="component" value="Unassembled WGS sequence"/>
</dbReference>
<evidence type="ECO:0000256" key="4">
    <source>
        <dbReference type="ARBA" id="ARBA00022692"/>
    </source>
</evidence>
<feature type="transmembrane region" description="Helical" evidence="9">
    <location>
        <begin position="133"/>
        <end position="158"/>
    </location>
</feature>
<feature type="transmembrane region" description="Helical" evidence="9">
    <location>
        <begin position="95"/>
        <end position="113"/>
    </location>
</feature>
<dbReference type="EMBL" id="JAAIIJ010000002">
    <property type="protein sequence ID" value="NMN01449.1"/>
    <property type="molecule type" value="Genomic_DNA"/>
</dbReference>
<dbReference type="PRINTS" id="PR00781">
    <property type="entry name" value="LIPOSIGPTASE"/>
</dbReference>
<comment type="function">
    <text evidence="9">This protein specifically catalyzes the removal of signal peptides from prolipoproteins.</text>
</comment>
<keyword evidence="5 9" id="KW-0064">Aspartyl protease</keyword>
<feature type="active site" evidence="9">
    <location>
        <position position="129"/>
    </location>
</feature>
<evidence type="ECO:0000256" key="8">
    <source>
        <dbReference type="ARBA" id="ARBA00023136"/>
    </source>
</evidence>
<evidence type="ECO:0000256" key="5">
    <source>
        <dbReference type="ARBA" id="ARBA00022750"/>
    </source>
</evidence>
<dbReference type="EC" id="3.4.23.36" evidence="9"/>
<feature type="transmembrane region" description="Helical" evidence="9">
    <location>
        <begin position="12"/>
        <end position="31"/>
    </location>
</feature>